<organism evidence="1 2">
    <name type="scientific">Aspergillus pseudonomiae</name>
    <dbReference type="NCBI Taxonomy" id="1506151"/>
    <lineage>
        <taxon>Eukaryota</taxon>
        <taxon>Fungi</taxon>
        <taxon>Dikarya</taxon>
        <taxon>Ascomycota</taxon>
        <taxon>Pezizomycotina</taxon>
        <taxon>Eurotiomycetes</taxon>
        <taxon>Eurotiomycetidae</taxon>
        <taxon>Eurotiales</taxon>
        <taxon>Aspergillaceae</taxon>
        <taxon>Aspergillus</taxon>
        <taxon>Aspergillus subgen. Circumdati</taxon>
    </lineage>
</organism>
<keyword evidence="2" id="KW-1185">Reference proteome</keyword>
<evidence type="ECO:0000313" key="2">
    <source>
        <dbReference type="Proteomes" id="UP000325579"/>
    </source>
</evidence>
<dbReference type="EMBL" id="ML736895">
    <property type="protein sequence ID" value="KAE8397431.1"/>
    <property type="molecule type" value="Genomic_DNA"/>
</dbReference>
<protein>
    <submittedName>
        <fullName evidence="1">Uncharacterized protein</fullName>
    </submittedName>
</protein>
<proteinExistence type="predicted"/>
<name>A0A5N7CTA4_9EURO</name>
<reference evidence="1 2" key="1">
    <citation type="submission" date="2019-04" db="EMBL/GenBank/DDBJ databases">
        <authorList>
            <consortium name="DOE Joint Genome Institute"/>
            <person name="Mondo S."/>
            <person name="Kjaerbolling I."/>
            <person name="Vesth T."/>
            <person name="Frisvad J.C."/>
            <person name="Nybo J.L."/>
            <person name="Theobald S."/>
            <person name="Kildgaard S."/>
            <person name="Isbrandt T."/>
            <person name="Kuo A."/>
            <person name="Sato A."/>
            <person name="Lyhne E.K."/>
            <person name="Kogle M.E."/>
            <person name="Wiebenga A."/>
            <person name="Kun R.S."/>
            <person name="Lubbers R.J."/>
            <person name="Makela M.R."/>
            <person name="Barry K."/>
            <person name="Chovatia M."/>
            <person name="Clum A."/>
            <person name="Daum C."/>
            <person name="Haridas S."/>
            <person name="He G."/>
            <person name="LaButti K."/>
            <person name="Lipzen A."/>
            <person name="Riley R."/>
            <person name="Salamov A."/>
            <person name="Simmons B.A."/>
            <person name="Magnuson J.K."/>
            <person name="Henrissat B."/>
            <person name="Mortensen U.H."/>
            <person name="Larsen T.O."/>
            <person name="Devries R.P."/>
            <person name="Grigoriev I.V."/>
            <person name="Machida M."/>
            <person name="Baker S.E."/>
            <person name="Andersen M.R."/>
            <person name="Cantor M.N."/>
            <person name="Hua S.X."/>
        </authorList>
    </citation>
    <scope>NUCLEOTIDE SEQUENCE [LARGE SCALE GENOMIC DNA]</scope>
    <source>
        <strain evidence="1 2">CBS 119388</strain>
    </source>
</reference>
<accession>A0A5N7CTA4</accession>
<dbReference type="AlphaFoldDB" id="A0A5N7CTA4"/>
<dbReference type="RefSeq" id="XP_031934750.1">
    <property type="nucleotide sequence ID" value="XM_032083814.1"/>
</dbReference>
<dbReference type="GeneID" id="43668505"/>
<evidence type="ECO:0000313" key="1">
    <source>
        <dbReference type="EMBL" id="KAE8397431.1"/>
    </source>
</evidence>
<gene>
    <name evidence="1" type="ORF">BDV37DRAFT_265629</name>
</gene>
<sequence length="120" mass="13841">MLTIIGTRIILLVAAVTSFVLRVSLPTNKVKGKRGKQHVRNNRRICPACGVWEDIYQAGQVIRIKKLYHFLRCLRWEMCGYGLYCRVCSRCENCLQWATAKNDTEPAISEQLREDNCCPH</sequence>
<dbReference type="Proteomes" id="UP000325579">
    <property type="component" value="Unassembled WGS sequence"/>
</dbReference>
<dbReference type="OrthoDB" id="5281164at2759"/>